<organism evidence="2 3">
    <name type="scientific">Streptomyces sporangiiformans</name>
    <dbReference type="NCBI Taxonomy" id="2315329"/>
    <lineage>
        <taxon>Bacteria</taxon>
        <taxon>Bacillati</taxon>
        <taxon>Actinomycetota</taxon>
        <taxon>Actinomycetes</taxon>
        <taxon>Kitasatosporales</taxon>
        <taxon>Streptomycetaceae</taxon>
        <taxon>Streptomyces</taxon>
    </lineage>
</organism>
<protein>
    <submittedName>
        <fullName evidence="2">Glycerophosphodiester phosphodiesterase</fullName>
    </submittedName>
</protein>
<evidence type="ECO:0000256" key="1">
    <source>
        <dbReference type="SAM" id="SignalP"/>
    </source>
</evidence>
<keyword evidence="3" id="KW-1185">Reference proteome</keyword>
<sequence>MPVRVAAATTTALMGAAALALSTPTAHAAVGDDQPLVVA</sequence>
<name>A0A505D6K0_9ACTN</name>
<evidence type="ECO:0000313" key="3">
    <source>
        <dbReference type="Proteomes" id="UP000317378"/>
    </source>
</evidence>
<accession>A0A505D6K0</accession>
<evidence type="ECO:0000313" key="2">
    <source>
        <dbReference type="EMBL" id="TPQ17385.1"/>
    </source>
</evidence>
<dbReference type="Proteomes" id="UP000317378">
    <property type="component" value="Unassembled WGS sequence"/>
</dbReference>
<feature type="non-terminal residue" evidence="2">
    <location>
        <position position="39"/>
    </location>
</feature>
<proteinExistence type="predicted"/>
<reference evidence="2 3" key="1">
    <citation type="submission" date="2019-06" db="EMBL/GenBank/DDBJ databases">
        <title>Streptomyces sporangiiformans sp. nov., a novel actinomycete isolated from soil in Mount Song.</title>
        <authorList>
            <person name="Han L."/>
        </authorList>
    </citation>
    <scope>NUCLEOTIDE SEQUENCE [LARGE SCALE GENOMIC DNA]</scope>
    <source>
        <strain evidence="2 3">NEAU-SSA 1</strain>
    </source>
</reference>
<feature type="chain" id="PRO_5021441989" evidence="1">
    <location>
        <begin position="29"/>
        <end position="39"/>
    </location>
</feature>
<dbReference type="AlphaFoldDB" id="A0A505D6K0"/>
<comment type="caution">
    <text evidence="2">The sequence shown here is derived from an EMBL/GenBank/DDBJ whole genome shotgun (WGS) entry which is preliminary data.</text>
</comment>
<dbReference type="EMBL" id="VCHX02000289">
    <property type="protein sequence ID" value="TPQ17385.1"/>
    <property type="molecule type" value="Genomic_DNA"/>
</dbReference>
<feature type="signal peptide" evidence="1">
    <location>
        <begin position="1"/>
        <end position="28"/>
    </location>
</feature>
<gene>
    <name evidence="2" type="ORF">FGD71_036680</name>
</gene>
<keyword evidence="1" id="KW-0732">Signal</keyword>